<dbReference type="SUPFAM" id="SSF52821">
    <property type="entry name" value="Rhodanese/Cell cycle control phosphatase"/>
    <property type="match status" value="1"/>
</dbReference>
<dbReference type="Pfam" id="PF00581">
    <property type="entry name" value="Rhodanese"/>
    <property type="match status" value="1"/>
</dbReference>
<protein>
    <submittedName>
        <fullName evidence="2">Rhodanese-like domain-containing protein</fullName>
    </submittedName>
</protein>
<reference evidence="2" key="1">
    <citation type="submission" date="2020-12" db="EMBL/GenBank/DDBJ databases">
        <authorList>
            <person name="Huq M.A."/>
        </authorList>
    </citation>
    <scope>NUCLEOTIDE SEQUENCE</scope>
    <source>
        <strain evidence="2">MAHUQ-46</strain>
    </source>
</reference>
<organism evidence="2 3">
    <name type="scientific">Paenibacillus roseus</name>
    <dbReference type="NCBI Taxonomy" id="2798579"/>
    <lineage>
        <taxon>Bacteria</taxon>
        <taxon>Bacillati</taxon>
        <taxon>Bacillota</taxon>
        <taxon>Bacilli</taxon>
        <taxon>Bacillales</taxon>
        <taxon>Paenibacillaceae</taxon>
        <taxon>Paenibacillus</taxon>
    </lineage>
</organism>
<accession>A0A934MS27</accession>
<dbReference type="PANTHER" id="PTHR43031:SF17">
    <property type="entry name" value="SULFURTRANSFERASE YTWF-RELATED"/>
    <property type="match status" value="1"/>
</dbReference>
<comment type="caution">
    <text evidence="2">The sequence shown here is derived from an EMBL/GenBank/DDBJ whole genome shotgun (WGS) entry which is preliminary data.</text>
</comment>
<sequence>MENWQNIRAENLLEKLDRGEIEARQIVDIRETMEWAYYHLEQTRHMPMSTIPQCLDELMGDEDLYIICAHGVRSVAVCRYLSEQGRGNLHNVAGGMADAASVLGFQYD</sequence>
<dbReference type="PROSITE" id="PS50206">
    <property type="entry name" value="RHODANESE_3"/>
    <property type="match status" value="1"/>
</dbReference>
<dbReference type="RefSeq" id="WP_199021028.1">
    <property type="nucleotide sequence ID" value="NZ_JAELUP010000103.1"/>
</dbReference>
<dbReference type="InterPro" id="IPR036873">
    <property type="entry name" value="Rhodanese-like_dom_sf"/>
</dbReference>
<evidence type="ECO:0000313" key="3">
    <source>
        <dbReference type="Proteomes" id="UP000640274"/>
    </source>
</evidence>
<dbReference type="SMART" id="SM00450">
    <property type="entry name" value="RHOD"/>
    <property type="match status" value="1"/>
</dbReference>
<evidence type="ECO:0000313" key="2">
    <source>
        <dbReference type="EMBL" id="MBJ6363488.1"/>
    </source>
</evidence>
<dbReference type="PANTHER" id="PTHR43031">
    <property type="entry name" value="FAD-DEPENDENT OXIDOREDUCTASE"/>
    <property type="match status" value="1"/>
</dbReference>
<name>A0A934MS27_9BACL</name>
<evidence type="ECO:0000259" key="1">
    <source>
        <dbReference type="PROSITE" id="PS50206"/>
    </source>
</evidence>
<proteinExistence type="predicted"/>
<dbReference type="Proteomes" id="UP000640274">
    <property type="component" value="Unassembled WGS sequence"/>
</dbReference>
<dbReference type="Gene3D" id="3.40.250.10">
    <property type="entry name" value="Rhodanese-like domain"/>
    <property type="match status" value="1"/>
</dbReference>
<dbReference type="AlphaFoldDB" id="A0A934MS27"/>
<keyword evidence="3" id="KW-1185">Reference proteome</keyword>
<dbReference type="EMBL" id="JAELUP010000103">
    <property type="protein sequence ID" value="MBJ6363488.1"/>
    <property type="molecule type" value="Genomic_DNA"/>
</dbReference>
<dbReference type="InterPro" id="IPR001763">
    <property type="entry name" value="Rhodanese-like_dom"/>
</dbReference>
<feature type="domain" description="Rhodanese" evidence="1">
    <location>
        <begin position="20"/>
        <end position="107"/>
    </location>
</feature>
<dbReference type="InterPro" id="IPR050229">
    <property type="entry name" value="GlpE_sulfurtransferase"/>
</dbReference>
<gene>
    <name evidence="2" type="ORF">JFN88_19970</name>
</gene>